<name>A0A268S2D4_SHOCL</name>
<dbReference type="EMBL" id="NPBS01000032">
    <property type="protein sequence ID" value="PAF26672.1"/>
    <property type="molecule type" value="Genomic_DNA"/>
</dbReference>
<accession>A0A268S2D4</accession>
<evidence type="ECO:0000313" key="2">
    <source>
        <dbReference type="EMBL" id="PAF26672.1"/>
    </source>
</evidence>
<sequence>MKKATILGIVVVPLFVLSGCNKTAEPVGAIETPSNEAHIIRVSFNQPKSNPQYIALEQMGKRLQERTNGTYELSIYPNELLGAQRESLEMVQIGAIDMAVVVGSLMENFNDDFAVFNLPYVFQSKEHQMDVINDKTIVGDLYTSLEEDGLSVLGAFHGGVRNVYNKHRPVEEPSDLTGLKIRIIESDTNIQMMSHMGGTGTPMGQGEVYTAIQSGVLDGAENNELIYANLSHVEIAPYYSYTQHLMVPDYIVAHAGLLENMTSEHREIFLEEMKHAIDTQVALFDKELEQAISTAKEAGAIFNDVDVAAFQEAVQPVIDRHLASPEAKALYQTVQKAANKEGSF</sequence>
<dbReference type="Proteomes" id="UP000216133">
    <property type="component" value="Unassembled WGS sequence"/>
</dbReference>
<dbReference type="CDD" id="cd13671">
    <property type="entry name" value="PBP2_TRAP_SBP_like_3"/>
    <property type="match status" value="1"/>
</dbReference>
<dbReference type="InterPro" id="IPR004682">
    <property type="entry name" value="TRAP_DctP"/>
</dbReference>
<dbReference type="NCBIfam" id="TIGR00787">
    <property type="entry name" value="dctP"/>
    <property type="match status" value="1"/>
</dbReference>
<protein>
    <submittedName>
        <fullName evidence="2">C4-dicarboxylate ABC transporter substrate-binding protein</fullName>
    </submittedName>
</protein>
<dbReference type="NCBIfam" id="NF037995">
    <property type="entry name" value="TRAP_S1"/>
    <property type="match status" value="1"/>
</dbReference>
<dbReference type="GO" id="GO:0055085">
    <property type="term" value="P:transmembrane transport"/>
    <property type="evidence" value="ECO:0007669"/>
    <property type="project" value="InterPro"/>
</dbReference>
<dbReference type="AlphaFoldDB" id="A0A268S2D4"/>
<dbReference type="RefSeq" id="WP_095238327.1">
    <property type="nucleotide sequence ID" value="NZ_CP155469.1"/>
</dbReference>
<keyword evidence="1" id="KW-0732">Signal</keyword>
<proteinExistence type="predicted"/>
<dbReference type="Pfam" id="PF03480">
    <property type="entry name" value="DctP"/>
    <property type="match status" value="1"/>
</dbReference>
<evidence type="ECO:0000256" key="1">
    <source>
        <dbReference type="ARBA" id="ARBA00022729"/>
    </source>
</evidence>
<dbReference type="PROSITE" id="PS51257">
    <property type="entry name" value="PROKAR_LIPOPROTEIN"/>
    <property type="match status" value="1"/>
</dbReference>
<comment type="caution">
    <text evidence="2">The sequence shown here is derived from an EMBL/GenBank/DDBJ whole genome shotgun (WGS) entry which is preliminary data.</text>
</comment>
<dbReference type="Gene3D" id="3.40.190.170">
    <property type="entry name" value="Bacterial extracellular solute-binding protein, family 7"/>
    <property type="match status" value="1"/>
</dbReference>
<dbReference type="GO" id="GO:0030246">
    <property type="term" value="F:carbohydrate binding"/>
    <property type="evidence" value="ECO:0007669"/>
    <property type="project" value="TreeGrafter"/>
</dbReference>
<reference evidence="2 3" key="1">
    <citation type="submission" date="2017-07" db="EMBL/GenBank/DDBJ databases">
        <title>Isolation and whole genome analysis of endospore-forming bacteria from heroin.</title>
        <authorList>
            <person name="Kalinowski J."/>
            <person name="Ahrens B."/>
            <person name="Al-Dilaimi A."/>
            <person name="Winkler A."/>
            <person name="Wibberg D."/>
            <person name="Schleenbecker U."/>
            <person name="Ruckert C."/>
            <person name="Wolfel R."/>
            <person name="Grass G."/>
        </authorList>
    </citation>
    <scope>NUCLEOTIDE SEQUENCE [LARGE SCALE GENOMIC DNA]</scope>
    <source>
        <strain evidence="2 3">7523-2</strain>
    </source>
</reference>
<dbReference type="GO" id="GO:0030288">
    <property type="term" value="C:outer membrane-bounded periplasmic space"/>
    <property type="evidence" value="ECO:0007669"/>
    <property type="project" value="InterPro"/>
</dbReference>
<evidence type="ECO:0000313" key="3">
    <source>
        <dbReference type="Proteomes" id="UP000216133"/>
    </source>
</evidence>
<dbReference type="PANTHER" id="PTHR33376">
    <property type="match status" value="1"/>
</dbReference>
<dbReference type="InterPro" id="IPR038404">
    <property type="entry name" value="TRAP_DctP_sf"/>
</dbReference>
<gene>
    <name evidence="2" type="ORF">CHH61_07325</name>
</gene>
<dbReference type="InterPro" id="IPR018389">
    <property type="entry name" value="DctP_fam"/>
</dbReference>
<dbReference type="PANTHER" id="PTHR33376:SF2">
    <property type="entry name" value="DICARBOXYLATE-BINDING PERIPLASMIC PROTEIN"/>
    <property type="match status" value="1"/>
</dbReference>
<organism evidence="2 3">
    <name type="scientific">Shouchella clausii</name>
    <name type="common">Alkalihalobacillus clausii</name>
    <dbReference type="NCBI Taxonomy" id="79880"/>
    <lineage>
        <taxon>Bacteria</taxon>
        <taxon>Bacillati</taxon>
        <taxon>Bacillota</taxon>
        <taxon>Bacilli</taxon>
        <taxon>Bacillales</taxon>
        <taxon>Bacillaceae</taxon>
        <taxon>Shouchella</taxon>
    </lineage>
</organism>